<dbReference type="OrthoDB" id="2418900at2759"/>
<dbReference type="InParanoid" id="F8PKZ2"/>
<protein>
    <submittedName>
        <fullName evidence="1">Uncharacterized protein</fullName>
    </submittedName>
</protein>
<dbReference type="Pfam" id="PF18759">
    <property type="entry name" value="Plavaka"/>
    <property type="match status" value="1"/>
</dbReference>
<reference evidence="2" key="1">
    <citation type="journal article" date="2011" name="Science">
        <title>The plant cell wall-decomposing machinery underlies the functional diversity of forest fungi.</title>
        <authorList>
            <person name="Eastwood D.C."/>
            <person name="Floudas D."/>
            <person name="Binder M."/>
            <person name="Majcherczyk A."/>
            <person name="Schneider P."/>
            <person name="Aerts A."/>
            <person name="Asiegbu F.O."/>
            <person name="Baker S.E."/>
            <person name="Barry K."/>
            <person name="Bendiksby M."/>
            <person name="Blumentritt M."/>
            <person name="Coutinho P.M."/>
            <person name="Cullen D."/>
            <person name="de Vries R.P."/>
            <person name="Gathman A."/>
            <person name="Goodell B."/>
            <person name="Henrissat B."/>
            <person name="Ihrmark K."/>
            <person name="Kauserud H."/>
            <person name="Kohler A."/>
            <person name="LaButti K."/>
            <person name="Lapidus A."/>
            <person name="Lavin J.L."/>
            <person name="Lee Y.-H."/>
            <person name="Lindquist E."/>
            <person name="Lilly W."/>
            <person name="Lucas S."/>
            <person name="Morin E."/>
            <person name="Murat C."/>
            <person name="Oguiza J.A."/>
            <person name="Park J."/>
            <person name="Pisabarro A.G."/>
            <person name="Riley R."/>
            <person name="Rosling A."/>
            <person name="Salamov A."/>
            <person name="Schmidt O."/>
            <person name="Schmutz J."/>
            <person name="Skrede I."/>
            <person name="Stenlid J."/>
            <person name="Wiebenga A."/>
            <person name="Xie X."/>
            <person name="Kuees U."/>
            <person name="Hibbett D.S."/>
            <person name="Hoffmeister D."/>
            <person name="Hoegberg N."/>
            <person name="Martin F."/>
            <person name="Grigoriev I.V."/>
            <person name="Watkinson S.C."/>
        </authorList>
    </citation>
    <scope>NUCLEOTIDE SEQUENCE [LARGE SCALE GENOMIC DNA]</scope>
    <source>
        <strain evidence="2">strain S7.3</strain>
    </source>
</reference>
<feature type="non-terminal residue" evidence="1">
    <location>
        <position position="148"/>
    </location>
</feature>
<dbReference type="OMA" id="HAIQWRP"/>
<sequence>QAHLPKGAALSPVIIATDKTQLTQFSDSKSAYPVYLTLGNIPHAIQWRPSQHACILIGYLSVSKIIGMQLTSREKSSRVQRLFHESMKIILDPLKKAGRDRIEVVGGDGAVRKVYPVLACYVANYPEQCLVTCSRYGTCPKCKQPPEE</sequence>
<keyword evidence="2" id="KW-1185">Reference proteome</keyword>
<feature type="non-terminal residue" evidence="1">
    <location>
        <position position="1"/>
    </location>
</feature>
<gene>
    <name evidence="1" type="ORF">SERLA73DRAFT_26596</name>
</gene>
<organism evidence="2">
    <name type="scientific">Serpula lacrymans var. lacrymans (strain S7.3)</name>
    <name type="common">Dry rot fungus</name>
    <dbReference type="NCBI Taxonomy" id="936435"/>
    <lineage>
        <taxon>Eukaryota</taxon>
        <taxon>Fungi</taxon>
        <taxon>Dikarya</taxon>
        <taxon>Basidiomycota</taxon>
        <taxon>Agaricomycotina</taxon>
        <taxon>Agaricomycetes</taxon>
        <taxon>Agaricomycetidae</taxon>
        <taxon>Boletales</taxon>
        <taxon>Coniophorineae</taxon>
        <taxon>Serpulaceae</taxon>
        <taxon>Serpula</taxon>
    </lineage>
</organism>
<dbReference type="Proteomes" id="UP000008063">
    <property type="component" value="Unassembled WGS sequence"/>
</dbReference>
<evidence type="ECO:0000313" key="1">
    <source>
        <dbReference type="EMBL" id="EGO03636.1"/>
    </source>
</evidence>
<dbReference type="AlphaFoldDB" id="F8PKZ2"/>
<dbReference type="STRING" id="936435.F8PKZ2"/>
<evidence type="ECO:0000313" key="2">
    <source>
        <dbReference type="Proteomes" id="UP000008063"/>
    </source>
</evidence>
<accession>F8PKZ2</accession>
<name>F8PKZ2_SERL3</name>
<dbReference type="InterPro" id="IPR041078">
    <property type="entry name" value="Plavaka"/>
</dbReference>
<dbReference type="HOGENOM" id="CLU_006344_8_3_1"/>
<dbReference type="EMBL" id="GL945475">
    <property type="protein sequence ID" value="EGO03636.1"/>
    <property type="molecule type" value="Genomic_DNA"/>
</dbReference>
<proteinExistence type="predicted"/>